<dbReference type="AlphaFoldDB" id="A0AA41U7A9"/>
<feature type="transmembrane region" description="Helical" evidence="10">
    <location>
        <begin position="153"/>
        <end position="173"/>
    </location>
</feature>
<keyword evidence="4" id="KW-1003">Cell membrane</keyword>
<feature type="transmembrane region" description="Helical" evidence="10">
    <location>
        <begin position="323"/>
        <end position="352"/>
    </location>
</feature>
<dbReference type="InterPro" id="IPR050277">
    <property type="entry name" value="Sodium:Solute_Symporter"/>
</dbReference>
<dbReference type="PANTHER" id="PTHR48086">
    <property type="entry name" value="SODIUM/PROLINE SYMPORTER-RELATED"/>
    <property type="match status" value="1"/>
</dbReference>
<dbReference type="GO" id="GO:0015293">
    <property type="term" value="F:symporter activity"/>
    <property type="evidence" value="ECO:0007669"/>
    <property type="project" value="UniProtKB-KW"/>
</dbReference>
<evidence type="ECO:0000313" key="12">
    <source>
        <dbReference type="Proteomes" id="UP001165378"/>
    </source>
</evidence>
<feature type="transmembrane region" description="Helical" evidence="10">
    <location>
        <begin position="429"/>
        <end position="449"/>
    </location>
</feature>
<dbReference type="InterPro" id="IPR001734">
    <property type="entry name" value="Na/solute_symporter"/>
</dbReference>
<protein>
    <submittedName>
        <fullName evidence="11">Transporter</fullName>
    </submittedName>
</protein>
<proteinExistence type="inferred from homology"/>
<evidence type="ECO:0000313" key="11">
    <source>
        <dbReference type="EMBL" id="MCF2533867.1"/>
    </source>
</evidence>
<dbReference type="Gene3D" id="1.20.1730.10">
    <property type="entry name" value="Sodium/glucose cotransporter"/>
    <property type="match status" value="1"/>
</dbReference>
<feature type="transmembrane region" description="Helical" evidence="10">
    <location>
        <begin position="6"/>
        <end position="22"/>
    </location>
</feature>
<keyword evidence="7 10" id="KW-1133">Transmembrane helix</keyword>
<evidence type="ECO:0000256" key="8">
    <source>
        <dbReference type="ARBA" id="ARBA00023136"/>
    </source>
</evidence>
<feature type="transmembrane region" description="Helical" evidence="10">
    <location>
        <begin position="180"/>
        <end position="198"/>
    </location>
</feature>
<evidence type="ECO:0000256" key="3">
    <source>
        <dbReference type="ARBA" id="ARBA00022448"/>
    </source>
</evidence>
<evidence type="ECO:0000256" key="9">
    <source>
        <dbReference type="RuleBase" id="RU362091"/>
    </source>
</evidence>
<evidence type="ECO:0000256" key="1">
    <source>
        <dbReference type="ARBA" id="ARBA00004651"/>
    </source>
</evidence>
<keyword evidence="5 10" id="KW-0812">Transmembrane</keyword>
<evidence type="ECO:0000256" key="5">
    <source>
        <dbReference type="ARBA" id="ARBA00022692"/>
    </source>
</evidence>
<feature type="transmembrane region" description="Helical" evidence="10">
    <location>
        <begin position="398"/>
        <end position="422"/>
    </location>
</feature>
<dbReference type="GO" id="GO:0005886">
    <property type="term" value="C:plasma membrane"/>
    <property type="evidence" value="ECO:0007669"/>
    <property type="project" value="UniProtKB-SubCell"/>
</dbReference>
<feature type="transmembrane region" description="Helical" evidence="10">
    <location>
        <begin position="112"/>
        <end position="133"/>
    </location>
</feature>
<dbReference type="GO" id="GO:0006847">
    <property type="term" value="P:plasma membrane acetate transport"/>
    <property type="evidence" value="ECO:0007669"/>
    <property type="project" value="TreeGrafter"/>
</dbReference>
<dbReference type="PANTHER" id="PTHR48086:SF6">
    <property type="entry name" value="CATION_ACETATE SYMPORTER ACTP"/>
    <property type="match status" value="1"/>
</dbReference>
<dbReference type="RefSeq" id="WP_235058630.1">
    <property type="nucleotide sequence ID" value="NZ_JAKFHA010000063.1"/>
</dbReference>
<reference evidence="11" key="1">
    <citation type="submission" date="2022-01" db="EMBL/GenBank/DDBJ databases">
        <title>Genome-Based Taxonomic Classification of the Phylum Actinobacteria.</title>
        <authorList>
            <person name="Gao Y."/>
        </authorList>
    </citation>
    <scope>NUCLEOTIDE SEQUENCE</scope>
    <source>
        <strain evidence="11">KLBMP 8922</strain>
    </source>
</reference>
<dbReference type="InterPro" id="IPR038377">
    <property type="entry name" value="Na/Glc_symporter_sf"/>
</dbReference>
<organism evidence="11 12">
    <name type="scientific">Yinghuangia soli</name>
    <dbReference type="NCBI Taxonomy" id="2908204"/>
    <lineage>
        <taxon>Bacteria</taxon>
        <taxon>Bacillati</taxon>
        <taxon>Actinomycetota</taxon>
        <taxon>Actinomycetes</taxon>
        <taxon>Kitasatosporales</taxon>
        <taxon>Streptomycetaceae</taxon>
        <taxon>Yinghuangia</taxon>
    </lineage>
</organism>
<keyword evidence="12" id="KW-1185">Reference proteome</keyword>
<dbReference type="Proteomes" id="UP001165378">
    <property type="component" value="Unassembled WGS sequence"/>
</dbReference>
<comment type="caution">
    <text evidence="11">The sequence shown here is derived from an EMBL/GenBank/DDBJ whole genome shotgun (WGS) entry which is preliminary data.</text>
</comment>
<dbReference type="PROSITE" id="PS50283">
    <property type="entry name" value="NA_SOLUT_SYMP_3"/>
    <property type="match status" value="1"/>
</dbReference>
<comment type="subcellular location">
    <subcellularLocation>
        <location evidence="1">Cell membrane</location>
        <topology evidence="1">Multi-pass membrane protein</topology>
    </subcellularLocation>
</comment>
<feature type="transmembrane region" description="Helical" evidence="10">
    <location>
        <begin position="373"/>
        <end position="392"/>
    </location>
</feature>
<feature type="transmembrane region" description="Helical" evidence="10">
    <location>
        <begin position="43"/>
        <end position="62"/>
    </location>
</feature>
<feature type="transmembrane region" description="Helical" evidence="10">
    <location>
        <begin position="237"/>
        <end position="255"/>
    </location>
</feature>
<comment type="similarity">
    <text evidence="2 9">Belongs to the sodium:solute symporter (SSF) (TC 2.A.21) family.</text>
</comment>
<name>A0AA41U7A9_9ACTN</name>
<accession>A0AA41U7A9</accession>
<evidence type="ECO:0000256" key="6">
    <source>
        <dbReference type="ARBA" id="ARBA00022847"/>
    </source>
</evidence>
<sequence length="503" mass="51353">MLIVGFIIFMVICALLCVLTASDQDDPRADDRPLSAWQHGAVINGECMTAITLLAATGLVAFTGGDGMALPLGMVMGLGLLTLLLAEPLRRAGGRTVADALSMRLPGRSVRIALGLVTLTVCLPFLVLQLTAVGTVMDYLVGLPGTGTRTTSIVLAGGLMVSLALTGGIRGTAVVQLVKVGFLLVVLVVVGALVLHRFGWDGGRLMRAAASGSQLEEAYRGTGVQYGDGAVAVLNRIGLYLTLLVAVAGLPHVTMRVQATAGASDARRSLRWAVRFLLVISALVVLAGVGAVAVLGRDVLVEADPSGTRSLLLLAGALDQRGILLTAIAGAVFLAALAAIADITLAAATSLAHDIVGSSARPRPAAAPRETGLVRGSAAAIGMVTVGCAVAAADWNLLVLSTLALAVSASALTPVLVLGLLWPRFTSRGALCCLYGSTLLVILLVSVSPHLSGTPQAVFPGVDFRWTPLLNPGIVTIPTGFALGWLGSVLGRQPTPVESSASA</sequence>
<feature type="transmembrane region" description="Helical" evidence="10">
    <location>
        <begin position="469"/>
        <end position="490"/>
    </location>
</feature>
<evidence type="ECO:0000256" key="7">
    <source>
        <dbReference type="ARBA" id="ARBA00022989"/>
    </source>
</evidence>
<dbReference type="EMBL" id="JAKFHA010000063">
    <property type="protein sequence ID" value="MCF2533867.1"/>
    <property type="molecule type" value="Genomic_DNA"/>
</dbReference>
<dbReference type="Pfam" id="PF00474">
    <property type="entry name" value="SSF"/>
    <property type="match status" value="1"/>
</dbReference>
<keyword evidence="3" id="KW-0813">Transport</keyword>
<gene>
    <name evidence="11" type="ORF">LZ495_42535</name>
</gene>
<dbReference type="GO" id="GO:0015123">
    <property type="term" value="F:acetate transmembrane transporter activity"/>
    <property type="evidence" value="ECO:0007669"/>
    <property type="project" value="TreeGrafter"/>
</dbReference>
<feature type="transmembrane region" description="Helical" evidence="10">
    <location>
        <begin position="276"/>
        <end position="296"/>
    </location>
</feature>
<evidence type="ECO:0000256" key="10">
    <source>
        <dbReference type="SAM" id="Phobius"/>
    </source>
</evidence>
<feature type="transmembrane region" description="Helical" evidence="10">
    <location>
        <begin position="68"/>
        <end position="86"/>
    </location>
</feature>
<keyword evidence="8 10" id="KW-0472">Membrane</keyword>
<evidence type="ECO:0000256" key="4">
    <source>
        <dbReference type="ARBA" id="ARBA00022475"/>
    </source>
</evidence>
<evidence type="ECO:0000256" key="2">
    <source>
        <dbReference type="ARBA" id="ARBA00006434"/>
    </source>
</evidence>
<keyword evidence="6" id="KW-0769">Symport</keyword>